<organism evidence="3 4">
    <name type="scientific">Lactobacillus apis</name>
    <dbReference type="NCBI Taxonomy" id="303541"/>
    <lineage>
        <taxon>Bacteria</taxon>
        <taxon>Bacillati</taxon>
        <taxon>Bacillota</taxon>
        <taxon>Bacilli</taxon>
        <taxon>Lactobacillales</taxon>
        <taxon>Lactobacillaceae</taxon>
        <taxon>Lactobacillus</taxon>
    </lineage>
</organism>
<comment type="caution">
    <text evidence="3">The sequence shown here is derived from an EMBL/GenBank/DDBJ whole genome shotgun (WGS) entry which is preliminary data.</text>
</comment>
<sequence length="341" mass="38559">MTNKKVLAAASMSFLLGLSIIPSTKTTQAVEASTSPRIQLRHNAYVYSAKGKRKSKFSLKRGTYFQTLGQKSIRGKKYYKIGKGKYIKFNNAVIPPDETKDKGPVLFSVYLKPGITLYSEPNGESSRETLIGKQKVYEIYKDANGQEWYRLPYKNWAKATDTQRSKPKEDEDISTSDNWDNPNDNTSIEEVKDELSSIPTGTAFDRSTIVETAKCFEKLVNDWRASQGVDTKMSYTDKHFDYDVSRSIHDAQHFDAYHDSDRHQGSSNFYGELEALVKEGTPQQMAQEAFNNFVFYDGSANFAHRDHLKRRSCTSFGLGLASTHKNGFYVNGVSFVVVTNN</sequence>
<evidence type="ECO:0000256" key="1">
    <source>
        <dbReference type="SAM" id="MobiDB-lite"/>
    </source>
</evidence>
<dbReference type="HOGENOM" id="CLU_059359_0_0_9"/>
<keyword evidence="3" id="KW-0614">Plasmid</keyword>
<name>A0A0F4LPZ1_9LACO</name>
<feature type="compositionally biased region" description="Polar residues" evidence="1">
    <location>
        <begin position="175"/>
        <end position="187"/>
    </location>
</feature>
<reference evidence="3 4" key="1">
    <citation type="submission" date="2015-01" db="EMBL/GenBank/DDBJ databases">
        <title>Comparative genomics of the lactic acid bacteria isolated from the honey bee gut.</title>
        <authorList>
            <person name="Ellegaard K.M."/>
            <person name="Tamarit D."/>
            <person name="Javelind E."/>
            <person name="Olofsson T."/>
            <person name="Andersson S.G."/>
            <person name="Vasquez A."/>
        </authorList>
    </citation>
    <scope>NUCLEOTIDE SEQUENCE [LARGE SCALE GENOMIC DNA]</scope>
    <source>
        <strain evidence="3 4">Hma11</strain>
        <plasmid evidence="3">pHma11p1</plasmid>
    </source>
</reference>
<gene>
    <name evidence="3" type="ORF">JF72_14570</name>
</gene>
<evidence type="ECO:0000259" key="2">
    <source>
        <dbReference type="Pfam" id="PF03217"/>
    </source>
</evidence>
<dbReference type="Pfam" id="PF03217">
    <property type="entry name" value="SlpA"/>
    <property type="match status" value="1"/>
</dbReference>
<accession>A0A0F4LPZ1</accession>
<dbReference type="PATRIC" id="fig|303541.3.peg.27"/>
<dbReference type="InterPro" id="IPR024968">
    <property type="entry name" value="SlpA_C_lactobacillus"/>
</dbReference>
<dbReference type="AlphaFoldDB" id="A0A0F4LPZ1"/>
<feature type="domain" description="S-layer protein C-terminal" evidence="2">
    <location>
        <begin position="31"/>
        <end position="89"/>
    </location>
</feature>
<evidence type="ECO:0000313" key="3">
    <source>
        <dbReference type="EMBL" id="KJY59626.1"/>
    </source>
</evidence>
<dbReference type="EMBL" id="JXLG01000016">
    <property type="protein sequence ID" value="KJY59626.1"/>
    <property type="molecule type" value="Genomic_DNA"/>
</dbReference>
<dbReference type="Proteomes" id="UP000033682">
    <property type="component" value="Plasmid pHma11p1"/>
</dbReference>
<dbReference type="RefSeq" id="WP_046308256.1">
    <property type="nucleotide sequence ID" value="NZ_KQ034005.1"/>
</dbReference>
<feature type="region of interest" description="Disordered" evidence="1">
    <location>
        <begin position="159"/>
        <end position="187"/>
    </location>
</feature>
<protein>
    <recommendedName>
        <fullName evidence="2">S-layer protein C-terminal domain-containing protein</fullName>
    </recommendedName>
</protein>
<keyword evidence="4" id="KW-1185">Reference proteome</keyword>
<proteinExistence type="predicted"/>
<evidence type="ECO:0000313" key="4">
    <source>
        <dbReference type="Proteomes" id="UP000033682"/>
    </source>
</evidence>
<geneLocation type="plasmid" evidence="3">
    <name>pHma11p1</name>
</geneLocation>